<proteinExistence type="predicted"/>
<name>A0AAN8WWU6_HALRR</name>
<sequence length="182" mass="20173">SLAIEGVLSISSYHKTHLPDADIPLQSYSAIRDPYGRFLNYDKGPHDRHKYGDTRYLIWMQAQAYASTLPIYQAYIVSPDACHPPIGRGKSSIMSYCIKTRTEDGILHPRIGGTGIGGPIWRSPAGTDPNPSLWFQATAVASPVSSLNYLAWTRRDTSTSQMRGQRITTVLARKLSKTPHVT</sequence>
<dbReference type="Proteomes" id="UP001381693">
    <property type="component" value="Unassembled WGS sequence"/>
</dbReference>
<organism evidence="1 2">
    <name type="scientific">Halocaridina rubra</name>
    <name type="common">Hawaiian red shrimp</name>
    <dbReference type="NCBI Taxonomy" id="373956"/>
    <lineage>
        <taxon>Eukaryota</taxon>
        <taxon>Metazoa</taxon>
        <taxon>Ecdysozoa</taxon>
        <taxon>Arthropoda</taxon>
        <taxon>Crustacea</taxon>
        <taxon>Multicrustacea</taxon>
        <taxon>Malacostraca</taxon>
        <taxon>Eumalacostraca</taxon>
        <taxon>Eucarida</taxon>
        <taxon>Decapoda</taxon>
        <taxon>Pleocyemata</taxon>
        <taxon>Caridea</taxon>
        <taxon>Atyoidea</taxon>
        <taxon>Atyidae</taxon>
        <taxon>Halocaridina</taxon>
    </lineage>
</organism>
<reference evidence="1 2" key="1">
    <citation type="submission" date="2023-11" db="EMBL/GenBank/DDBJ databases">
        <title>Halocaridina rubra genome assembly.</title>
        <authorList>
            <person name="Smith C."/>
        </authorList>
    </citation>
    <scope>NUCLEOTIDE SEQUENCE [LARGE SCALE GENOMIC DNA]</scope>
    <source>
        <strain evidence="1">EP-1</strain>
        <tissue evidence="1">Whole</tissue>
    </source>
</reference>
<feature type="non-terminal residue" evidence="1">
    <location>
        <position position="1"/>
    </location>
</feature>
<keyword evidence="2" id="KW-1185">Reference proteome</keyword>
<accession>A0AAN8WWU6</accession>
<dbReference type="EMBL" id="JAXCGZ010013473">
    <property type="protein sequence ID" value="KAK7072467.1"/>
    <property type="molecule type" value="Genomic_DNA"/>
</dbReference>
<comment type="caution">
    <text evidence="1">The sequence shown here is derived from an EMBL/GenBank/DDBJ whole genome shotgun (WGS) entry which is preliminary data.</text>
</comment>
<protein>
    <submittedName>
        <fullName evidence="1">Uncharacterized protein</fullName>
    </submittedName>
</protein>
<evidence type="ECO:0000313" key="1">
    <source>
        <dbReference type="EMBL" id="KAK7072467.1"/>
    </source>
</evidence>
<evidence type="ECO:0000313" key="2">
    <source>
        <dbReference type="Proteomes" id="UP001381693"/>
    </source>
</evidence>
<dbReference type="AlphaFoldDB" id="A0AAN8WWU6"/>
<gene>
    <name evidence="1" type="ORF">SK128_012313</name>
</gene>